<dbReference type="Gene3D" id="1.10.10.60">
    <property type="entry name" value="Homeodomain-like"/>
    <property type="match status" value="2"/>
</dbReference>
<dbReference type="SMART" id="SM00342">
    <property type="entry name" value="HTH_ARAC"/>
    <property type="match status" value="1"/>
</dbReference>
<comment type="caution">
    <text evidence="7">The sequence shown here is derived from an EMBL/GenBank/DDBJ whole genome shotgun (WGS) entry which is preliminary data.</text>
</comment>
<dbReference type="InterPro" id="IPR009057">
    <property type="entry name" value="Homeodomain-like_sf"/>
</dbReference>
<accession>A0ABU3NZ32</accession>
<evidence type="ECO:0000259" key="6">
    <source>
        <dbReference type="PROSITE" id="PS50110"/>
    </source>
</evidence>
<dbReference type="SMART" id="SM00448">
    <property type="entry name" value="REC"/>
    <property type="match status" value="1"/>
</dbReference>
<dbReference type="Gene3D" id="3.40.50.2300">
    <property type="match status" value="1"/>
</dbReference>
<dbReference type="Pfam" id="PF00072">
    <property type="entry name" value="Response_reg"/>
    <property type="match status" value="1"/>
</dbReference>
<keyword evidence="1" id="KW-0805">Transcription regulation</keyword>
<name>A0ABU3NZ32_9FIRM</name>
<dbReference type="Pfam" id="PF12833">
    <property type="entry name" value="HTH_18"/>
    <property type="match status" value="1"/>
</dbReference>
<evidence type="ECO:0000256" key="3">
    <source>
        <dbReference type="ARBA" id="ARBA00023163"/>
    </source>
</evidence>
<keyword evidence="8" id="KW-1185">Reference proteome</keyword>
<keyword evidence="2" id="KW-0238">DNA-binding</keyword>
<dbReference type="InterPro" id="IPR001789">
    <property type="entry name" value="Sig_transdc_resp-reg_receiver"/>
</dbReference>
<dbReference type="SUPFAM" id="SSF52172">
    <property type="entry name" value="CheY-like"/>
    <property type="match status" value="1"/>
</dbReference>
<proteinExistence type="predicted"/>
<dbReference type="InterPro" id="IPR020449">
    <property type="entry name" value="Tscrpt_reg_AraC-type_HTH"/>
</dbReference>
<evidence type="ECO:0000259" key="5">
    <source>
        <dbReference type="PROSITE" id="PS01124"/>
    </source>
</evidence>
<feature type="domain" description="Response regulatory" evidence="6">
    <location>
        <begin position="5"/>
        <end position="122"/>
    </location>
</feature>
<reference evidence="7 8" key="1">
    <citation type="submission" date="2023-07" db="EMBL/GenBank/DDBJ databases">
        <title>The novel representative of Negativicutes class, Anaeroselena agilis gen. nov. sp. nov.</title>
        <authorList>
            <person name="Prokofeva M.I."/>
            <person name="Elcheninov A.G."/>
            <person name="Klyukina A."/>
            <person name="Kublanov I.V."/>
            <person name="Frolov E.N."/>
            <person name="Podosokorskaya O.A."/>
        </authorList>
    </citation>
    <scope>NUCLEOTIDE SEQUENCE [LARGE SCALE GENOMIC DNA]</scope>
    <source>
        <strain evidence="7 8">4137-cl</strain>
    </source>
</reference>
<protein>
    <submittedName>
        <fullName evidence="7">Response regulator</fullName>
    </submittedName>
</protein>
<dbReference type="PROSITE" id="PS50110">
    <property type="entry name" value="RESPONSE_REGULATORY"/>
    <property type="match status" value="1"/>
</dbReference>
<dbReference type="PRINTS" id="PR00032">
    <property type="entry name" value="HTHARAC"/>
</dbReference>
<organism evidence="7 8">
    <name type="scientific">Anaeroselena agilis</name>
    <dbReference type="NCBI Taxonomy" id="3063788"/>
    <lineage>
        <taxon>Bacteria</taxon>
        <taxon>Bacillati</taxon>
        <taxon>Bacillota</taxon>
        <taxon>Negativicutes</taxon>
        <taxon>Acetonemataceae</taxon>
        <taxon>Anaeroselena</taxon>
    </lineage>
</organism>
<keyword evidence="3" id="KW-0804">Transcription</keyword>
<evidence type="ECO:0000313" key="7">
    <source>
        <dbReference type="EMBL" id="MDT8902063.1"/>
    </source>
</evidence>
<dbReference type="CDD" id="cd17536">
    <property type="entry name" value="REC_YesN-like"/>
    <property type="match status" value="1"/>
</dbReference>
<dbReference type="EMBL" id="JAUOZS010000001">
    <property type="protein sequence ID" value="MDT8902063.1"/>
    <property type="molecule type" value="Genomic_DNA"/>
</dbReference>
<evidence type="ECO:0000256" key="4">
    <source>
        <dbReference type="PROSITE-ProRule" id="PRU00169"/>
    </source>
</evidence>
<gene>
    <name evidence="7" type="ORF">Q4T40_12480</name>
</gene>
<feature type="domain" description="HTH araC/xylS-type" evidence="5">
    <location>
        <begin position="139"/>
        <end position="237"/>
    </location>
</feature>
<feature type="modified residue" description="4-aspartylphosphate" evidence="4">
    <location>
        <position position="57"/>
    </location>
</feature>
<dbReference type="SUPFAM" id="SSF46689">
    <property type="entry name" value="Homeodomain-like"/>
    <property type="match status" value="2"/>
</dbReference>
<sequence>MRAITILVADDEITVRTFIKMVVAKERLPVAACLETDNGLEAVRLAGEHRPDLVFLDIRMPGCDGLKAAAAILADNPRANVVIVSAYNEFDYARTALRAGVADYLLKPVRPAEVAALIVKTAAAAAAPDDAGRKPPLVAKVEQYIRANLDAPIKLRDIAQAVYLSQFHLSRTFKQLTGRSVVEYLQDQRLAKAGEMLAATDLSVTEIAGRVGFKDAAYFTTCFKNRNGVTPLQYRKNSGRR</sequence>
<evidence type="ECO:0000313" key="8">
    <source>
        <dbReference type="Proteomes" id="UP001254848"/>
    </source>
</evidence>
<dbReference type="InterPro" id="IPR018060">
    <property type="entry name" value="HTH_AraC"/>
</dbReference>
<dbReference type="PANTHER" id="PTHR43280:SF28">
    <property type="entry name" value="HTH-TYPE TRANSCRIPTIONAL ACTIVATOR RHAS"/>
    <property type="match status" value="1"/>
</dbReference>
<dbReference type="Proteomes" id="UP001254848">
    <property type="component" value="Unassembled WGS sequence"/>
</dbReference>
<evidence type="ECO:0000256" key="1">
    <source>
        <dbReference type="ARBA" id="ARBA00023015"/>
    </source>
</evidence>
<keyword evidence="4" id="KW-0597">Phosphoprotein</keyword>
<dbReference type="RefSeq" id="WP_413780553.1">
    <property type="nucleotide sequence ID" value="NZ_JAUOZS010000001.1"/>
</dbReference>
<evidence type="ECO:0000256" key="2">
    <source>
        <dbReference type="ARBA" id="ARBA00023125"/>
    </source>
</evidence>
<dbReference type="PROSITE" id="PS01124">
    <property type="entry name" value="HTH_ARAC_FAMILY_2"/>
    <property type="match status" value="1"/>
</dbReference>
<dbReference type="PANTHER" id="PTHR43280">
    <property type="entry name" value="ARAC-FAMILY TRANSCRIPTIONAL REGULATOR"/>
    <property type="match status" value="1"/>
</dbReference>
<dbReference type="InterPro" id="IPR011006">
    <property type="entry name" value="CheY-like_superfamily"/>
</dbReference>